<evidence type="ECO:0008006" key="4">
    <source>
        <dbReference type="Google" id="ProtNLM"/>
    </source>
</evidence>
<dbReference type="Pfam" id="PF07004">
    <property type="entry name" value="SHIPPO-rpt"/>
    <property type="match status" value="4"/>
</dbReference>
<dbReference type="PANTHER" id="PTHR21580">
    <property type="entry name" value="SHIPPO-1-RELATED"/>
    <property type="match status" value="1"/>
</dbReference>
<keyword evidence="3" id="KW-1185">Reference proteome</keyword>
<sequence length="224" mass="24528">MGHDFTKPTGPAYTLHSRMSHHLSGVHANPGPQYYIDARITRFGKDGTPAYSMLGRERRSVGIFQTPGPGAYNPETAPPLNRQRRPPSYTMGFRNRYRPVDTVPPPNKYTLPPVMGSQVPTKPSSASYTMAGRCRSGGPAEDLSNTPGPGRYDSTDPSVYLPRQPAFSMLPRHSVPIDGARKPGPGAHNPEKVTLHKPRPPAFTLGIRHSEFVTPLVTDASHRI</sequence>
<feature type="region of interest" description="Disordered" evidence="1">
    <location>
        <begin position="65"/>
        <end position="156"/>
    </location>
</feature>
<protein>
    <recommendedName>
        <fullName evidence="4">Outer dense fiber of sperm tails 3-like 2b</fullName>
    </recommendedName>
</protein>
<dbReference type="PANTHER" id="PTHR21580:SF57">
    <property type="entry name" value="OUTER DENSE FIBER OF SPERM TAILS 3-LIKE 2-RELATED"/>
    <property type="match status" value="1"/>
</dbReference>
<dbReference type="EMBL" id="JAFIRN010000004">
    <property type="protein sequence ID" value="KAG5851314.1"/>
    <property type="molecule type" value="Genomic_DNA"/>
</dbReference>
<dbReference type="InterPro" id="IPR010736">
    <property type="entry name" value="SHIPPO-rpt"/>
</dbReference>
<organism evidence="2 3">
    <name type="scientific">Anguilla anguilla</name>
    <name type="common">European freshwater eel</name>
    <name type="synonym">Muraena anguilla</name>
    <dbReference type="NCBI Taxonomy" id="7936"/>
    <lineage>
        <taxon>Eukaryota</taxon>
        <taxon>Metazoa</taxon>
        <taxon>Chordata</taxon>
        <taxon>Craniata</taxon>
        <taxon>Vertebrata</taxon>
        <taxon>Euteleostomi</taxon>
        <taxon>Actinopterygii</taxon>
        <taxon>Neopterygii</taxon>
        <taxon>Teleostei</taxon>
        <taxon>Anguilliformes</taxon>
        <taxon>Anguillidae</taxon>
        <taxon>Anguilla</taxon>
    </lineage>
</organism>
<evidence type="ECO:0000313" key="2">
    <source>
        <dbReference type="EMBL" id="KAG5851314.1"/>
    </source>
</evidence>
<dbReference type="Proteomes" id="UP001044222">
    <property type="component" value="Unassembled WGS sequence"/>
</dbReference>
<comment type="caution">
    <text evidence="2">The sequence shown here is derived from an EMBL/GenBank/DDBJ whole genome shotgun (WGS) entry which is preliminary data.</text>
</comment>
<dbReference type="GO" id="GO:0005856">
    <property type="term" value="C:cytoskeleton"/>
    <property type="evidence" value="ECO:0007669"/>
    <property type="project" value="TreeGrafter"/>
</dbReference>
<gene>
    <name evidence="2" type="ORF">ANANG_G00091850</name>
</gene>
<accession>A0A9D3MLX6</accession>
<name>A0A9D3MLX6_ANGAN</name>
<feature type="compositionally biased region" description="Polar residues" evidence="1">
    <location>
        <begin position="118"/>
        <end position="128"/>
    </location>
</feature>
<reference evidence="2" key="1">
    <citation type="submission" date="2021-01" db="EMBL/GenBank/DDBJ databases">
        <title>A chromosome-scale assembly of European eel, Anguilla anguilla.</title>
        <authorList>
            <person name="Henkel C."/>
            <person name="Jong-Raadsen S.A."/>
            <person name="Dufour S."/>
            <person name="Weltzien F.-A."/>
            <person name="Palstra A.P."/>
            <person name="Pelster B."/>
            <person name="Spaink H.P."/>
            <person name="Van Den Thillart G.E."/>
            <person name="Jansen H."/>
            <person name="Zahm M."/>
            <person name="Klopp C."/>
            <person name="Cedric C."/>
            <person name="Louis A."/>
            <person name="Berthelot C."/>
            <person name="Parey E."/>
            <person name="Roest Crollius H."/>
            <person name="Montfort J."/>
            <person name="Robinson-Rechavi M."/>
            <person name="Bucao C."/>
            <person name="Bouchez O."/>
            <person name="Gislard M."/>
            <person name="Lluch J."/>
            <person name="Milhes M."/>
            <person name="Lampietro C."/>
            <person name="Lopez Roques C."/>
            <person name="Donnadieu C."/>
            <person name="Braasch I."/>
            <person name="Desvignes T."/>
            <person name="Postlethwait J."/>
            <person name="Bobe J."/>
            <person name="Guiguen Y."/>
            <person name="Dirks R."/>
        </authorList>
    </citation>
    <scope>NUCLEOTIDE SEQUENCE</scope>
    <source>
        <strain evidence="2">Tag_6206</strain>
        <tissue evidence="2">Liver</tissue>
    </source>
</reference>
<dbReference type="AlphaFoldDB" id="A0A9D3MLX6"/>
<dbReference type="InterPro" id="IPR051291">
    <property type="entry name" value="CIMAP"/>
</dbReference>
<evidence type="ECO:0000313" key="3">
    <source>
        <dbReference type="Proteomes" id="UP001044222"/>
    </source>
</evidence>
<proteinExistence type="predicted"/>
<evidence type="ECO:0000256" key="1">
    <source>
        <dbReference type="SAM" id="MobiDB-lite"/>
    </source>
</evidence>